<protein>
    <submittedName>
        <fullName evidence="7">Chromate transporter</fullName>
    </submittedName>
</protein>
<organism evidence="7 8">
    <name type="scientific">Bacteriovorax stolpii</name>
    <name type="common">Bdellovibrio stolpii</name>
    <dbReference type="NCBI Taxonomy" id="960"/>
    <lineage>
        <taxon>Bacteria</taxon>
        <taxon>Pseudomonadati</taxon>
        <taxon>Bdellovibrionota</taxon>
        <taxon>Bacteriovoracia</taxon>
        <taxon>Bacteriovoracales</taxon>
        <taxon>Bacteriovoracaceae</taxon>
        <taxon>Bacteriovorax</taxon>
    </lineage>
</organism>
<gene>
    <name evidence="7" type="ORF">C0V70_13545</name>
</gene>
<dbReference type="Proteomes" id="UP000235584">
    <property type="component" value="Chromosome"/>
</dbReference>
<accession>A0A2K9NVL9</accession>
<dbReference type="InterPro" id="IPR014047">
    <property type="entry name" value="Chr_Tranpt_l_chain"/>
</dbReference>
<keyword evidence="4" id="KW-0812">Transmembrane</keyword>
<dbReference type="GO" id="GO:0005886">
    <property type="term" value="C:plasma membrane"/>
    <property type="evidence" value="ECO:0007669"/>
    <property type="project" value="UniProtKB-SubCell"/>
</dbReference>
<dbReference type="PIRSF" id="PIRSF004810">
    <property type="entry name" value="ChrA"/>
    <property type="match status" value="1"/>
</dbReference>
<evidence type="ECO:0000313" key="7">
    <source>
        <dbReference type="EMBL" id="AUN99105.1"/>
    </source>
</evidence>
<evidence type="ECO:0000256" key="4">
    <source>
        <dbReference type="ARBA" id="ARBA00022692"/>
    </source>
</evidence>
<dbReference type="Pfam" id="PF02417">
    <property type="entry name" value="Chromate_transp"/>
    <property type="match status" value="2"/>
</dbReference>
<keyword evidence="5" id="KW-1133">Transmembrane helix</keyword>
<sequence length="390" mass="42551">MTLLEVFFTFLRLGLTSFGGPIAHLSYFHDEFVKKKKWIEEHSFADLVALCQFLPGPASSQLGIAIGLNQSGFLGALVAWIGFTLPSAILLIMFGMGMTHFNLQSHQNVLHGLKVAAVSVVAQAVYGMWKKLCPDKTRSLMAIASCACLLFFTAPFVPLIVLIVAGVFGAFFFQSTSQLPHLPFKEKFGRKLGASCLIIFFSILLVSPFLRSVYQAPFLMLFDSFFRAGSLVFGGGHVVLPLLQAEVVTPGWVSKDLFMAGYGLAQAIPGPLFAFTAYLGTVSSLSFNGWSGGLFCLSAAFLPSFLLIAGVLPFWEKLRTYDRMRKVLLGINASVVGILLAAFFHPVCSSAIFNLKDFLVALIGFILLEKWKAPSWGVVMLSALISLIIF</sequence>
<proteinExistence type="inferred from homology"/>
<evidence type="ECO:0000256" key="3">
    <source>
        <dbReference type="ARBA" id="ARBA00022475"/>
    </source>
</evidence>
<dbReference type="PANTHER" id="PTHR33567">
    <property type="entry name" value="CHROMATE ION TRANSPORTER (EUROFUNG)"/>
    <property type="match status" value="1"/>
</dbReference>
<dbReference type="EMBL" id="CP025704">
    <property type="protein sequence ID" value="AUN99105.1"/>
    <property type="molecule type" value="Genomic_DNA"/>
</dbReference>
<dbReference type="RefSeq" id="WP_102244396.1">
    <property type="nucleotide sequence ID" value="NZ_CP025704.1"/>
</dbReference>
<dbReference type="AlphaFoldDB" id="A0A2K9NVL9"/>
<keyword evidence="6" id="KW-0472">Membrane</keyword>
<comment type="similarity">
    <text evidence="2">Belongs to the chromate ion transporter (CHR) (TC 2.A.51) family.</text>
</comment>
<dbReference type="KEGG" id="bsto:C0V70_13545"/>
<keyword evidence="8" id="KW-1185">Reference proteome</keyword>
<evidence type="ECO:0000313" key="8">
    <source>
        <dbReference type="Proteomes" id="UP000235584"/>
    </source>
</evidence>
<evidence type="ECO:0000256" key="5">
    <source>
        <dbReference type="ARBA" id="ARBA00022989"/>
    </source>
</evidence>
<dbReference type="InterPro" id="IPR003370">
    <property type="entry name" value="Chromate_transpt"/>
</dbReference>
<evidence type="ECO:0000256" key="6">
    <source>
        <dbReference type="ARBA" id="ARBA00023136"/>
    </source>
</evidence>
<dbReference type="NCBIfam" id="TIGR00937">
    <property type="entry name" value="2A51"/>
    <property type="match status" value="1"/>
</dbReference>
<dbReference type="PANTHER" id="PTHR33567:SF3">
    <property type="entry name" value="CHROMATE ION TRANSPORTER (EUROFUNG)"/>
    <property type="match status" value="1"/>
</dbReference>
<keyword evidence="3" id="KW-1003">Cell membrane</keyword>
<dbReference type="GO" id="GO:0015109">
    <property type="term" value="F:chromate transmembrane transporter activity"/>
    <property type="evidence" value="ECO:0007669"/>
    <property type="project" value="InterPro"/>
</dbReference>
<name>A0A2K9NVL9_BACTC</name>
<comment type="subcellular location">
    <subcellularLocation>
        <location evidence="1">Cell membrane</location>
        <topology evidence="1">Multi-pass membrane protein</topology>
    </subcellularLocation>
</comment>
<reference evidence="7 8" key="1">
    <citation type="submission" date="2018-01" db="EMBL/GenBank/DDBJ databases">
        <title>Complete genome sequence of Bacteriovorax stolpii DSM12778.</title>
        <authorList>
            <person name="Tang B."/>
            <person name="Chang J."/>
        </authorList>
    </citation>
    <scope>NUCLEOTIDE SEQUENCE [LARGE SCALE GENOMIC DNA]</scope>
    <source>
        <strain evidence="7 8">DSM 12778</strain>
    </source>
</reference>
<evidence type="ECO:0000256" key="2">
    <source>
        <dbReference type="ARBA" id="ARBA00005262"/>
    </source>
</evidence>
<evidence type="ECO:0000256" key="1">
    <source>
        <dbReference type="ARBA" id="ARBA00004651"/>
    </source>
</evidence>